<dbReference type="AlphaFoldDB" id="A0A1R3RAI7"/>
<evidence type="ECO:0000259" key="5">
    <source>
        <dbReference type="Pfam" id="PF00171"/>
    </source>
</evidence>
<dbReference type="GO" id="GO:0009450">
    <property type="term" value="P:gamma-aminobutyric acid catabolic process"/>
    <property type="evidence" value="ECO:0007669"/>
    <property type="project" value="TreeGrafter"/>
</dbReference>
<dbReference type="InterPro" id="IPR016163">
    <property type="entry name" value="Ald_DH_C"/>
</dbReference>
<evidence type="ECO:0000256" key="4">
    <source>
        <dbReference type="SAM" id="MobiDB-lite"/>
    </source>
</evidence>
<dbReference type="PANTHER" id="PTHR43353:SF6">
    <property type="entry name" value="CYTOPLASMIC ALDEHYDE DEHYDROGENASE (EUROFUNG)"/>
    <property type="match status" value="1"/>
</dbReference>
<reference evidence="7" key="1">
    <citation type="journal article" date="2017" name="Genome Biol.">
        <title>Comparative genomics reveals high biological diversity and specific adaptations in the industrially and medically important fungal genus Aspergillus.</title>
        <authorList>
            <person name="de Vries R.P."/>
            <person name="Riley R."/>
            <person name="Wiebenga A."/>
            <person name="Aguilar-Osorio G."/>
            <person name="Amillis S."/>
            <person name="Uchima C.A."/>
            <person name="Anderluh G."/>
            <person name="Asadollahi M."/>
            <person name="Askin M."/>
            <person name="Barry K."/>
            <person name="Battaglia E."/>
            <person name="Bayram O."/>
            <person name="Benocci T."/>
            <person name="Braus-Stromeyer S.A."/>
            <person name="Caldana C."/>
            <person name="Canovas D."/>
            <person name="Cerqueira G.C."/>
            <person name="Chen F."/>
            <person name="Chen W."/>
            <person name="Choi C."/>
            <person name="Clum A."/>
            <person name="Dos Santos R.A."/>
            <person name="Damasio A.R."/>
            <person name="Diallinas G."/>
            <person name="Emri T."/>
            <person name="Fekete E."/>
            <person name="Flipphi M."/>
            <person name="Freyberg S."/>
            <person name="Gallo A."/>
            <person name="Gournas C."/>
            <person name="Habgood R."/>
            <person name="Hainaut M."/>
            <person name="Harispe M.L."/>
            <person name="Henrissat B."/>
            <person name="Hilden K.S."/>
            <person name="Hope R."/>
            <person name="Hossain A."/>
            <person name="Karabika E."/>
            <person name="Karaffa L."/>
            <person name="Karanyi Z."/>
            <person name="Krasevec N."/>
            <person name="Kuo A."/>
            <person name="Kusch H."/>
            <person name="LaButti K."/>
            <person name="Lagendijk E.L."/>
            <person name="Lapidus A."/>
            <person name="Levasseur A."/>
            <person name="Lindquist E."/>
            <person name="Lipzen A."/>
            <person name="Logrieco A.F."/>
            <person name="MacCabe A."/>
            <person name="Maekelae M.R."/>
            <person name="Malavazi I."/>
            <person name="Melin P."/>
            <person name="Meyer V."/>
            <person name="Mielnichuk N."/>
            <person name="Miskei M."/>
            <person name="Molnar A.P."/>
            <person name="Mule G."/>
            <person name="Ngan C.Y."/>
            <person name="Orejas M."/>
            <person name="Orosz E."/>
            <person name="Ouedraogo J.P."/>
            <person name="Overkamp K.M."/>
            <person name="Park H.-S."/>
            <person name="Perrone G."/>
            <person name="Piumi F."/>
            <person name="Punt P.J."/>
            <person name="Ram A.F."/>
            <person name="Ramon A."/>
            <person name="Rauscher S."/>
            <person name="Record E."/>
            <person name="Riano-Pachon D.M."/>
            <person name="Robert V."/>
            <person name="Roehrig J."/>
            <person name="Ruller R."/>
            <person name="Salamov A."/>
            <person name="Salih N.S."/>
            <person name="Samson R.A."/>
            <person name="Sandor E."/>
            <person name="Sanguinetti M."/>
            <person name="Schuetze T."/>
            <person name="Sepcic K."/>
            <person name="Shelest E."/>
            <person name="Sherlock G."/>
            <person name="Sophianopoulou V."/>
            <person name="Squina F.M."/>
            <person name="Sun H."/>
            <person name="Susca A."/>
            <person name="Todd R.B."/>
            <person name="Tsang A."/>
            <person name="Unkles S.E."/>
            <person name="van de Wiele N."/>
            <person name="van Rossen-Uffink D."/>
            <person name="Oliveira J.V."/>
            <person name="Vesth T.C."/>
            <person name="Visser J."/>
            <person name="Yu J.-H."/>
            <person name="Zhou M."/>
            <person name="Andersen M.R."/>
            <person name="Archer D.B."/>
            <person name="Baker S.E."/>
            <person name="Benoit I."/>
            <person name="Brakhage A.A."/>
            <person name="Braus G.H."/>
            <person name="Fischer R."/>
            <person name="Frisvad J.C."/>
            <person name="Goldman G.H."/>
            <person name="Houbraken J."/>
            <person name="Oakley B."/>
            <person name="Pocsi I."/>
            <person name="Scazzocchio C."/>
            <person name="Seiboth B."/>
            <person name="vanKuyk P.A."/>
            <person name="Wortman J."/>
            <person name="Dyer P.S."/>
            <person name="Grigoriev I.V."/>
        </authorList>
    </citation>
    <scope>NUCLEOTIDE SEQUENCE [LARGE SCALE GENOMIC DNA]</scope>
    <source>
        <strain evidence="7">ITEM 5010</strain>
    </source>
</reference>
<dbReference type="InterPro" id="IPR029510">
    <property type="entry name" value="Ald_DH_CS_GLU"/>
</dbReference>
<evidence type="ECO:0000313" key="6">
    <source>
        <dbReference type="EMBL" id="OOF91496.1"/>
    </source>
</evidence>
<dbReference type="Gene3D" id="3.40.605.10">
    <property type="entry name" value="Aldehyde Dehydrogenase, Chain A, domain 1"/>
    <property type="match status" value="1"/>
</dbReference>
<dbReference type="Gene3D" id="3.40.309.10">
    <property type="entry name" value="Aldehyde Dehydrogenase, Chain A, domain 2"/>
    <property type="match status" value="1"/>
</dbReference>
<keyword evidence="7" id="KW-1185">Reference proteome</keyword>
<evidence type="ECO:0000256" key="2">
    <source>
        <dbReference type="PROSITE-ProRule" id="PRU10007"/>
    </source>
</evidence>
<evidence type="ECO:0000256" key="1">
    <source>
        <dbReference type="ARBA" id="ARBA00023002"/>
    </source>
</evidence>
<protein>
    <recommendedName>
        <fullName evidence="5">Aldehyde dehydrogenase domain-containing protein</fullName>
    </recommendedName>
</protein>
<evidence type="ECO:0000313" key="7">
    <source>
        <dbReference type="Proteomes" id="UP000188318"/>
    </source>
</evidence>
<dbReference type="OMA" id="FYTIESF"/>
<comment type="similarity">
    <text evidence="3">Belongs to the aldehyde dehydrogenase family.</text>
</comment>
<dbReference type="InterPro" id="IPR016161">
    <property type="entry name" value="Ald_DH/histidinol_DH"/>
</dbReference>
<name>A0A1R3RAI7_ASPC5</name>
<dbReference type="PROSITE" id="PS00687">
    <property type="entry name" value="ALDEHYDE_DEHYDR_GLU"/>
    <property type="match status" value="1"/>
</dbReference>
<proteinExistence type="inferred from homology"/>
<dbReference type="OrthoDB" id="310895at2759"/>
<sequence length="484" mass="52174">MMNTTTTTTTIPLIIHGKDILHPTNNRQHPIPSTSAPPPPLSSFQGATPALAIQAVESSANAFPAWSRTDPSERRRLLLNLARLLRTQSPHIQSLIESEIHCSPDWTEENISVSIEMIEETASLITDTLTGGIPPSKGTTYALVFKKPLGVVLGIAPWNAPLILGLRAVVPAVAGGDTVVLKGSEMSPRTHYFLAALFREAGFPPGVVNFVLHRPEDAGEVYGVMIEHSAVRKCNFTGSTGVGRVIAARAARALKPVLLELGGKNAVLVLEDAELGQAADEIVKMGFLNNGQICMSTDLVYVVRSVAEELVRRIRERLYREERPHRVISLASRARLTALVDDARSKGAVIHQAGNPLAEHPLAFPATVIEGVTESMDFYTIESFGPVFGIMVVESEEQGLQMVQRSAYGLSSAVFTRDHFKALELSGEIAAGAVHVNAGTVHDEATLPHGGLGDSGWGRFGGRWGLEEFLQTQTVVLNKCRASL</sequence>
<evidence type="ECO:0000256" key="3">
    <source>
        <dbReference type="RuleBase" id="RU003345"/>
    </source>
</evidence>
<dbReference type="PANTHER" id="PTHR43353">
    <property type="entry name" value="SUCCINATE-SEMIALDEHYDE DEHYDROGENASE, MITOCHONDRIAL"/>
    <property type="match status" value="1"/>
</dbReference>
<gene>
    <name evidence="6" type="ORF">ASPCADRAFT_509922</name>
</gene>
<dbReference type="Pfam" id="PF00171">
    <property type="entry name" value="Aldedh"/>
    <property type="match status" value="1"/>
</dbReference>
<dbReference type="SUPFAM" id="SSF53720">
    <property type="entry name" value="ALDH-like"/>
    <property type="match status" value="1"/>
</dbReference>
<dbReference type="STRING" id="602072.A0A1R3RAI7"/>
<dbReference type="InterPro" id="IPR016162">
    <property type="entry name" value="Ald_DH_N"/>
</dbReference>
<dbReference type="EMBL" id="KV907510">
    <property type="protein sequence ID" value="OOF91496.1"/>
    <property type="molecule type" value="Genomic_DNA"/>
</dbReference>
<feature type="region of interest" description="Disordered" evidence="4">
    <location>
        <begin position="21"/>
        <end position="42"/>
    </location>
</feature>
<accession>A0A1R3RAI7</accession>
<keyword evidence="1 3" id="KW-0560">Oxidoreductase</keyword>
<dbReference type="VEuPathDB" id="FungiDB:ASPCADRAFT_509922"/>
<dbReference type="InterPro" id="IPR050740">
    <property type="entry name" value="Aldehyde_DH_Superfamily"/>
</dbReference>
<dbReference type="Proteomes" id="UP000188318">
    <property type="component" value="Unassembled WGS sequence"/>
</dbReference>
<dbReference type="GO" id="GO:0004777">
    <property type="term" value="F:succinate-semialdehyde dehydrogenase (NAD+) activity"/>
    <property type="evidence" value="ECO:0007669"/>
    <property type="project" value="TreeGrafter"/>
</dbReference>
<dbReference type="InterPro" id="IPR015590">
    <property type="entry name" value="Aldehyde_DH_dom"/>
</dbReference>
<organism evidence="6 7">
    <name type="scientific">Aspergillus carbonarius (strain ITEM 5010)</name>
    <dbReference type="NCBI Taxonomy" id="602072"/>
    <lineage>
        <taxon>Eukaryota</taxon>
        <taxon>Fungi</taxon>
        <taxon>Dikarya</taxon>
        <taxon>Ascomycota</taxon>
        <taxon>Pezizomycotina</taxon>
        <taxon>Eurotiomycetes</taxon>
        <taxon>Eurotiomycetidae</taxon>
        <taxon>Eurotiales</taxon>
        <taxon>Aspergillaceae</taxon>
        <taxon>Aspergillus</taxon>
        <taxon>Aspergillus subgen. Circumdati</taxon>
    </lineage>
</organism>
<feature type="domain" description="Aldehyde dehydrogenase" evidence="5">
    <location>
        <begin position="41"/>
        <end position="475"/>
    </location>
</feature>
<feature type="active site" evidence="2">
    <location>
        <position position="260"/>
    </location>
</feature>